<evidence type="ECO:0000256" key="2">
    <source>
        <dbReference type="ARBA" id="ARBA00004170"/>
    </source>
</evidence>
<dbReference type="AlphaFoldDB" id="A0A1I0CAZ9"/>
<evidence type="ECO:0000256" key="7">
    <source>
        <dbReference type="ARBA" id="ARBA00023136"/>
    </source>
</evidence>
<organism evidence="11 12">
    <name type="scientific">Anaerobranca gottschalkii DSM 13577</name>
    <dbReference type="NCBI Taxonomy" id="1120990"/>
    <lineage>
        <taxon>Bacteria</taxon>
        <taxon>Bacillati</taxon>
        <taxon>Bacillota</taxon>
        <taxon>Clostridia</taxon>
        <taxon>Eubacteriales</taxon>
        <taxon>Proteinivoracaceae</taxon>
        <taxon>Anaerobranca</taxon>
    </lineage>
</organism>
<dbReference type="PRINTS" id="PR00126">
    <property type="entry name" value="ATPASEGAMMA"/>
</dbReference>
<evidence type="ECO:0000256" key="6">
    <source>
        <dbReference type="ARBA" id="ARBA00023065"/>
    </source>
</evidence>
<accession>A0A1I0CAZ9</accession>
<dbReference type="PANTHER" id="PTHR11693:SF22">
    <property type="entry name" value="ATP SYNTHASE SUBUNIT GAMMA, MITOCHONDRIAL"/>
    <property type="match status" value="1"/>
</dbReference>
<proteinExistence type="inferred from homology"/>
<dbReference type="GO" id="GO:0045259">
    <property type="term" value="C:proton-transporting ATP synthase complex"/>
    <property type="evidence" value="ECO:0007669"/>
    <property type="project" value="UniProtKB-KW"/>
</dbReference>
<comment type="subcellular location">
    <subcellularLocation>
        <location evidence="10">Cell membrane</location>
        <topology evidence="10">Peripheral membrane protein</topology>
    </subcellularLocation>
    <subcellularLocation>
        <location evidence="2">Membrane</location>
        <topology evidence="2">Peripheral membrane protein</topology>
    </subcellularLocation>
</comment>
<keyword evidence="4 10" id="KW-0813">Transport</keyword>
<dbReference type="InterPro" id="IPR000131">
    <property type="entry name" value="ATP_synth_F1_gsu"/>
</dbReference>
<keyword evidence="12" id="KW-1185">Reference proteome</keyword>
<evidence type="ECO:0000256" key="5">
    <source>
        <dbReference type="ARBA" id="ARBA00022781"/>
    </source>
</evidence>
<keyword evidence="6 10" id="KW-0406">Ion transport</keyword>
<dbReference type="InterPro" id="IPR023632">
    <property type="entry name" value="ATP_synth_F1_gsu_CS"/>
</dbReference>
<dbReference type="Pfam" id="PF00231">
    <property type="entry name" value="ATP-synt"/>
    <property type="match status" value="1"/>
</dbReference>
<keyword evidence="7 10" id="KW-0472">Membrane</keyword>
<keyword evidence="8 10" id="KW-0139">CF(1)</keyword>
<dbReference type="PROSITE" id="PS00153">
    <property type="entry name" value="ATPASE_GAMMA"/>
    <property type="match status" value="1"/>
</dbReference>
<dbReference type="SUPFAM" id="SSF52943">
    <property type="entry name" value="ATP synthase (F1-ATPase), gamma subunit"/>
    <property type="match status" value="1"/>
</dbReference>
<dbReference type="OrthoDB" id="9812769at2"/>
<evidence type="ECO:0000256" key="8">
    <source>
        <dbReference type="ARBA" id="ARBA00023196"/>
    </source>
</evidence>
<evidence type="ECO:0000256" key="3">
    <source>
        <dbReference type="ARBA" id="ARBA00007681"/>
    </source>
</evidence>
<sequence length="279" mass="31270">MQGIRDIKRRIKTVTNTKQITKAMEMVAAAKLRRSQDKVIQSKPYAAKMQEVVERVLSNSRDYTNPIIEGNPQGKPAFIVVTADRGLCGGYNANVLRTAQKTIDKENSYVIVVGRKARDLMKKQGYNIVAEFLDIGDEPNYNHGQRIYGTVAQLLEEGLFSEVNIIYTQFINALTQRVVIERLLPVERKGEKISNIYLFEPSVEEVLDNLIPKYLTGKLYQALVESKAAEHGARMTAMGSATDNASEMIEKLTLTYNRARQASITQEILEIVNGANALD</sequence>
<dbReference type="GO" id="GO:0005524">
    <property type="term" value="F:ATP binding"/>
    <property type="evidence" value="ECO:0007669"/>
    <property type="project" value="UniProtKB-UniRule"/>
</dbReference>
<dbReference type="EMBL" id="FOIF01000065">
    <property type="protein sequence ID" value="SET16445.1"/>
    <property type="molecule type" value="Genomic_DNA"/>
</dbReference>
<keyword evidence="10" id="KW-1003">Cell membrane</keyword>
<evidence type="ECO:0000256" key="1">
    <source>
        <dbReference type="ARBA" id="ARBA00003456"/>
    </source>
</evidence>
<reference evidence="12" key="1">
    <citation type="submission" date="2016-10" db="EMBL/GenBank/DDBJ databases">
        <authorList>
            <person name="Varghese N."/>
            <person name="Submissions S."/>
        </authorList>
    </citation>
    <scope>NUCLEOTIDE SEQUENCE [LARGE SCALE GENOMIC DNA]</scope>
    <source>
        <strain evidence="12">DSM 13577</strain>
    </source>
</reference>
<keyword evidence="5 10" id="KW-0375">Hydrogen ion transport</keyword>
<evidence type="ECO:0000313" key="12">
    <source>
        <dbReference type="Proteomes" id="UP000243819"/>
    </source>
</evidence>
<dbReference type="Gene3D" id="1.10.287.80">
    <property type="entry name" value="ATP synthase, gamma subunit, helix hairpin domain"/>
    <property type="match status" value="1"/>
</dbReference>
<dbReference type="STRING" id="1120990.SAMN03080614_10658"/>
<comment type="similarity">
    <text evidence="3 10">Belongs to the ATPase gamma chain family.</text>
</comment>
<dbReference type="GO" id="GO:0005886">
    <property type="term" value="C:plasma membrane"/>
    <property type="evidence" value="ECO:0007669"/>
    <property type="project" value="UniProtKB-SubCell"/>
</dbReference>
<dbReference type="Gene3D" id="3.40.1380.10">
    <property type="match status" value="1"/>
</dbReference>
<evidence type="ECO:0000256" key="4">
    <source>
        <dbReference type="ARBA" id="ARBA00022448"/>
    </source>
</evidence>
<evidence type="ECO:0000313" key="11">
    <source>
        <dbReference type="EMBL" id="SET16445.1"/>
    </source>
</evidence>
<gene>
    <name evidence="10" type="primary">atpG</name>
    <name evidence="11" type="ORF">SAMN03080614_10658</name>
</gene>
<dbReference type="PANTHER" id="PTHR11693">
    <property type="entry name" value="ATP SYNTHASE GAMMA CHAIN"/>
    <property type="match status" value="1"/>
</dbReference>
<evidence type="ECO:0000256" key="9">
    <source>
        <dbReference type="ARBA" id="ARBA00023310"/>
    </source>
</evidence>
<dbReference type="GO" id="GO:0042777">
    <property type="term" value="P:proton motive force-driven plasma membrane ATP synthesis"/>
    <property type="evidence" value="ECO:0007669"/>
    <property type="project" value="UniProtKB-UniRule"/>
</dbReference>
<name>A0A1I0CAZ9_9FIRM</name>
<dbReference type="InterPro" id="IPR035968">
    <property type="entry name" value="ATP_synth_F1_ATPase_gsu"/>
</dbReference>
<dbReference type="NCBIfam" id="TIGR01146">
    <property type="entry name" value="ATPsyn_F1gamma"/>
    <property type="match status" value="1"/>
</dbReference>
<dbReference type="RefSeq" id="WP_091351432.1">
    <property type="nucleotide sequence ID" value="NZ_FOIF01000065.1"/>
</dbReference>
<comment type="function">
    <text evidence="1 10">Produces ATP from ADP in the presence of a proton gradient across the membrane. The gamma chain is believed to be important in regulating ATPase activity and the flow of protons through the CF(0) complex.</text>
</comment>
<comment type="subunit">
    <text evidence="10">F-type ATPases have 2 components, CF(1) - the catalytic core - and CF(0) - the membrane proton channel. CF(1) has five subunits: alpha(3), beta(3), gamma(1), delta(1), epsilon(1). CF(0) has three main subunits: a, b and c.</text>
</comment>
<dbReference type="CDD" id="cd12151">
    <property type="entry name" value="F1-ATPase_gamma"/>
    <property type="match status" value="1"/>
</dbReference>
<evidence type="ECO:0000256" key="10">
    <source>
        <dbReference type="HAMAP-Rule" id="MF_00815"/>
    </source>
</evidence>
<dbReference type="HAMAP" id="MF_00815">
    <property type="entry name" value="ATP_synth_gamma_bact"/>
    <property type="match status" value="1"/>
</dbReference>
<protein>
    <recommendedName>
        <fullName evidence="10">ATP synthase gamma chain</fullName>
    </recommendedName>
    <alternativeName>
        <fullName evidence="10">ATP synthase F1 sector gamma subunit</fullName>
    </alternativeName>
    <alternativeName>
        <fullName evidence="10">F-ATPase gamma subunit</fullName>
    </alternativeName>
</protein>
<keyword evidence="9 10" id="KW-0066">ATP synthesis</keyword>
<dbReference type="GO" id="GO:0046933">
    <property type="term" value="F:proton-transporting ATP synthase activity, rotational mechanism"/>
    <property type="evidence" value="ECO:0007669"/>
    <property type="project" value="UniProtKB-UniRule"/>
</dbReference>
<dbReference type="Proteomes" id="UP000243819">
    <property type="component" value="Unassembled WGS sequence"/>
</dbReference>